<name>A0A2M7R768_9BACT</name>
<evidence type="ECO:0000256" key="4">
    <source>
        <dbReference type="ARBA" id="ARBA00022478"/>
    </source>
</evidence>
<comment type="caution">
    <text evidence="13">The sequence shown here is derived from an EMBL/GenBank/DDBJ whole genome shotgun (WGS) entry which is preliminary data.</text>
</comment>
<evidence type="ECO:0000313" key="14">
    <source>
        <dbReference type="Proteomes" id="UP000230767"/>
    </source>
</evidence>
<evidence type="ECO:0000256" key="10">
    <source>
        <dbReference type="ARBA" id="ARBA00048552"/>
    </source>
</evidence>
<dbReference type="Gene3D" id="3.30.1360.10">
    <property type="entry name" value="RNA polymerase, RBP11-like subunit"/>
    <property type="match status" value="1"/>
</dbReference>
<dbReference type="Proteomes" id="UP000230767">
    <property type="component" value="Unassembled WGS sequence"/>
</dbReference>
<dbReference type="InterPro" id="IPR036603">
    <property type="entry name" value="RBP11-like"/>
</dbReference>
<keyword evidence="7" id="KW-0804">Transcription</keyword>
<evidence type="ECO:0000256" key="3">
    <source>
        <dbReference type="ARBA" id="ARBA00015972"/>
    </source>
</evidence>
<dbReference type="GO" id="GO:0003899">
    <property type="term" value="F:DNA-directed RNA polymerase activity"/>
    <property type="evidence" value="ECO:0007669"/>
    <property type="project" value="UniProtKB-EC"/>
</dbReference>
<dbReference type="AlphaFoldDB" id="A0A2M7R768"/>
<keyword evidence="4 13" id="KW-0240">DNA-directed RNA polymerase</keyword>
<dbReference type="GO" id="GO:0000428">
    <property type="term" value="C:DNA-directed RNA polymerase complex"/>
    <property type="evidence" value="ECO:0007669"/>
    <property type="project" value="UniProtKB-KW"/>
</dbReference>
<dbReference type="Gene3D" id="2.170.120.12">
    <property type="entry name" value="DNA-directed RNA polymerase, insert domain"/>
    <property type="match status" value="1"/>
</dbReference>
<dbReference type="GO" id="GO:0006351">
    <property type="term" value="P:DNA-templated transcription"/>
    <property type="evidence" value="ECO:0007669"/>
    <property type="project" value="InterPro"/>
</dbReference>
<dbReference type="EC" id="2.7.7.6" evidence="2"/>
<evidence type="ECO:0000256" key="5">
    <source>
        <dbReference type="ARBA" id="ARBA00022679"/>
    </source>
</evidence>
<comment type="catalytic activity">
    <reaction evidence="10">
        <text>RNA(n) + a ribonucleoside 5'-triphosphate = RNA(n+1) + diphosphate</text>
        <dbReference type="Rhea" id="RHEA:21248"/>
        <dbReference type="Rhea" id="RHEA-COMP:14527"/>
        <dbReference type="Rhea" id="RHEA-COMP:17342"/>
        <dbReference type="ChEBI" id="CHEBI:33019"/>
        <dbReference type="ChEBI" id="CHEBI:61557"/>
        <dbReference type="ChEBI" id="CHEBI:140395"/>
        <dbReference type="EC" id="2.7.7.6"/>
    </reaction>
</comment>
<evidence type="ECO:0000256" key="9">
    <source>
        <dbReference type="ARBA" id="ARBA00033070"/>
    </source>
</evidence>
<evidence type="ECO:0000256" key="6">
    <source>
        <dbReference type="ARBA" id="ARBA00022695"/>
    </source>
</evidence>
<gene>
    <name evidence="13" type="primary">rpoA</name>
    <name evidence="13" type="ORF">COY73_00285</name>
</gene>
<dbReference type="SMART" id="SM00662">
    <property type="entry name" value="RPOLD"/>
    <property type="match status" value="1"/>
</dbReference>
<proteinExistence type="inferred from homology"/>
<feature type="region of interest" description="Disordered" evidence="11">
    <location>
        <begin position="230"/>
        <end position="259"/>
    </location>
</feature>
<dbReference type="SUPFAM" id="SSF56553">
    <property type="entry name" value="Insert subdomain of RNA polymerase alpha subunit"/>
    <property type="match status" value="1"/>
</dbReference>
<dbReference type="InterPro" id="IPR036643">
    <property type="entry name" value="RNApol_insert_sf"/>
</dbReference>
<evidence type="ECO:0000313" key="13">
    <source>
        <dbReference type="EMBL" id="PIY89669.1"/>
    </source>
</evidence>
<evidence type="ECO:0000256" key="11">
    <source>
        <dbReference type="SAM" id="MobiDB-lite"/>
    </source>
</evidence>
<dbReference type="EMBL" id="PFLW01000007">
    <property type="protein sequence ID" value="PIY89669.1"/>
    <property type="molecule type" value="Genomic_DNA"/>
</dbReference>
<dbReference type="GO" id="GO:0046983">
    <property type="term" value="F:protein dimerization activity"/>
    <property type="evidence" value="ECO:0007669"/>
    <property type="project" value="InterPro"/>
</dbReference>
<sequence length="259" mass="29211">MFPLPSPPKIIEKKDNWAVFEIEGLYPGYGITIGNALRRVLLSSLEGAAVTRVKIKGAQHEFSTLPGVMEDVINILLNLKQLRFMLFSDEPQTATLSVKGEKEVLGSDFKLPSQVELVNKTAPVCTLTSKSAQLEMEILIEKGMGYEPIERKKKEKLEVGEIPLDAIYTPIRKVSFHVENMRVGERTDYDRLKVEMETDGTITPEQALLRASEILTSHLDLITKTFPGKAKEVKEGKRKEKKPKKTPRIRRIRKGGNKK</sequence>
<dbReference type="InterPro" id="IPR011262">
    <property type="entry name" value="DNA-dir_RNA_pol_insert"/>
</dbReference>
<organism evidence="13 14">
    <name type="scientific">Candidatus Nealsonbacteria bacterium CG_4_10_14_0_8_um_filter_37_14</name>
    <dbReference type="NCBI Taxonomy" id="1974684"/>
    <lineage>
        <taxon>Bacteria</taxon>
        <taxon>Candidatus Nealsoniibacteriota</taxon>
    </lineage>
</organism>
<reference evidence="14" key="1">
    <citation type="submission" date="2017-09" db="EMBL/GenBank/DDBJ databases">
        <title>Depth-based differentiation of microbial function through sediment-hosted aquifers and enrichment of novel symbionts in the deep terrestrial subsurface.</title>
        <authorList>
            <person name="Probst A.J."/>
            <person name="Ladd B."/>
            <person name="Jarett J.K."/>
            <person name="Geller-Mcgrath D.E."/>
            <person name="Sieber C.M.K."/>
            <person name="Emerson J.B."/>
            <person name="Anantharaman K."/>
            <person name="Thomas B.C."/>
            <person name="Malmstrom R."/>
            <person name="Stieglmeier M."/>
            <person name="Klingl A."/>
            <person name="Woyke T."/>
            <person name="Ryan C.M."/>
            <person name="Banfield J.F."/>
        </authorList>
    </citation>
    <scope>NUCLEOTIDE SEQUENCE [LARGE SCALE GENOMIC DNA]</scope>
</reference>
<keyword evidence="6" id="KW-0548">Nucleotidyltransferase</keyword>
<comment type="similarity">
    <text evidence="1">Belongs to the RNA polymerase alpha chain family.</text>
</comment>
<dbReference type="InterPro" id="IPR011263">
    <property type="entry name" value="DNA-dir_RNA_pol_RpoA/D/Rpb3"/>
</dbReference>
<evidence type="ECO:0000259" key="12">
    <source>
        <dbReference type="SMART" id="SM00662"/>
    </source>
</evidence>
<feature type="compositionally biased region" description="Basic residues" evidence="11">
    <location>
        <begin position="239"/>
        <end position="259"/>
    </location>
</feature>
<evidence type="ECO:0000256" key="7">
    <source>
        <dbReference type="ARBA" id="ARBA00023163"/>
    </source>
</evidence>
<accession>A0A2M7R768</accession>
<dbReference type="NCBIfam" id="TIGR02027">
    <property type="entry name" value="rpoA"/>
    <property type="match status" value="1"/>
</dbReference>
<dbReference type="GO" id="GO:0005737">
    <property type="term" value="C:cytoplasm"/>
    <property type="evidence" value="ECO:0007669"/>
    <property type="project" value="UniProtKB-ARBA"/>
</dbReference>
<dbReference type="Pfam" id="PF01193">
    <property type="entry name" value="RNA_pol_L"/>
    <property type="match status" value="1"/>
</dbReference>
<evidence type="ECO:0000256" key="2">
    <source>
        <dbReference type="ARBA" id="ARBA00012418"/>
    </source>
</evidence>
<dbReference type="Pfam" id="PF01000">
    <property type="entry name" value="RNA_pol_A_bac"/>
    <property type="match status" value="1"/>
</dbReference>
<feature type="domain" description="DNA-directed RNA polymerase RpoA/D/Rpb3-type" evidence="12">
    <location>
        <begin position="17"/>
        <end position="225"/>
    </location>
</feature>
<dbReference type="SUPFAM" id="SSF55257">
    <property type="entry name" value="RBP11-like subunits of RNA polymerase"/>
    <property type="match status" value="1"/>
</dbReference>
<evidence type="ECO:0000256" key="1">
    <source>
        <dbReference type="ARBA" id="ARBA00007123"/>
    </source>
</evidence>
<dbReference type="FunFam" id="2.170.120.12:FF:000001">
    <property type="entry name" value="DNA-directed RNA polymerase subunit alpha"/>
    <property type="match status" value="1"/>
</dbReference>
<evidence type="ECO:0000256" key="8">
    <source>
        <dbReference type="ARBA" id="ARBA00032524"/>
    </source>
</evidence>
<dbReference type="CDD" id="cd06928">
    <property type="entry name" value="RNAP_alpha_NTD"/>
    <property type="match status" value="1"/>
</dbReference>
<protein>
    <recommendedName>
        <fullName evidence="3">DNA-directed RNA polymerase subunit alpha</fullName>
        <ecNumber evidence="2">2.7.7.6</ecNumber>
    </recommendedName>
    <alternativeName>
        <fullName evidence="9">RNA polymerase subunit alpha</fullName>
    </alternativeName>
    <alternativeName>
        <fullName evidence="8">Transcriptase subunit alpha</fullName>
    </alternativeName>
</protein>
<keyword evidence="5" id="KW-0808">Transferase</keyword>
<dbReference type="InterPro" id="IPR011773">
    <property type="entry name" value="DNA-dir_RpoA"/>
</dbReference>
<dbReference type="GO" id="GO:0003677">
    <property type="term" value="F:DNA binding"/>
    <property type="evidence" value="ECO:0007669"/>
    <property type="project" value="InterPro"/>
</dbReference>